<dbReference type="GO" id="GO:0005789">
    <property type="term" value="C:endoplasmic reticulum membrane"/>
    <property type="evidence" value="ECO:0007669"/>
    <property type="project" value="UniProtKB-SubCell"/>
</dbReference>
<evidence type="ECO:0000256" key="17">
    <source>
        <dbReference type="SAM" id="SignalP"/>
    </source>
</evidence>
<keyword evidence="5" id="KW-0813">Transport</keyword>
<dbReference type="GO" id="GO:0034975">
    <property type="term" value="P:protein folding in endoplasmic reticulum"/>
    <property type="evidence" value="ECO:0007669"/>
    <property type="project" value="InterPro"/>
</dbReference>
<name>A0AAW0A9Q3_9AGAR</name>
<dbReference type="InterPro" id="IPR037192">
    <property type="entry name" value="ERO1-like_sf"/>
</dbReference>
<keyword evidence="15" id="KW-0676">Redox-active center</keyword>
<keyword evidence="13" id="KW-1015">Disulfide bond</keyword>
<evidence type="ECO:0000256" key="5">
    <source>
        <dbReference type="ARBA" id="ARBA00022448"/>
    </source>
</evidence>
<keyword evidence="11" id="KW-0560">Oxidoreductase</keyword>
<evidence type="ECO:0000256" key="16">
    <source>
        <dbReference type="SAM" id="MobiDB-lite"/>
    </source>
</evidence>
<proteinExistence type="inferred from homology"/>
<dbReference type="PANTHER" id="PTHR12613">
    <property type="entry name" value="ERO1-RELATED"/>
    <property type="match status" value="1"/>
</dbReference>
<reference evidence="18 19" key="1">
    <citation type="journal article" date="2024" name="J Genomics">
        <title>Draft genome sequencing and assembly of Favolaschia claudopus CIRM-BRFM 2984 isolated from oak limbs.</title>
        <authorList>
            <person name="Navarro D."/>
            <person name="Drula E."/>
            <person name="Chaduli D."/>
            <person name="Cazenave R."/>
            <person name="Ahrendt S."/>
            <person name="Wang J."/>
            <person name="Lipzen A."/>
            <person name="Daum C."/>
            <person name="Barry K."/>
            <person name="Grigoriev I.V."/>
            <person name="Favel A."/>
            <person name="Rosso M.N."/>
            <person name="Martin F."/>
        </authorList>
    </citation>
    <scope>NUCLEOTIDE SEQUENCE [LARGE SCALE GENOMIC DNA]</scope>
    <source>
        <strain evidence="18 19">CIRM-BRFM 2984</strain>
    </source>
</reference>
<keyword evidence="8" id="KW-0256">Endoplasmic reticulum</keyword>
<protein>
    <submittedName>
        <fullName evidence="18">Endoplasmic oxidoreductin-1</fullName>
    </submittedName>
</protein>
<evidence type="ECO:0000256" key="9">
    <source>
        <dbReference type="ARBA" id="ARBA00022827"/>
    </source>
</evidence>
<gene>
    <name evidence="18" type="ORF">R3P38DRAFT_3039118</name>
</gene>
<comment type="caution">
    <text evidence="18">The sequence shown here is derived from an EMBL/GenBank/DDBJ whole genome shotgun (WGS) entry which is preliminary data.</text>
</comment>
<evidence type="ECO:0000256" key="12">
    <source>
        <dbReference type="ARBA" id="ARBA00023136"/>
    </source>
</evidence>
<evidence type="ECO:0000256" key="1">
    <source>
        <dbReference type="ARBA" id="ARBA00001974"/>
    </source>
</evidence>
<evidence type="ECO:0000256" key="4">
    <source>
        <dbReference type="ARBA" id="ARBA00011802"/>
    </source>
</evidence>
<evidence type="ECO:0000256" key="3">
    <source>
        <dbReference type="ARBA" id="ARBA00008277"/>
    </source>
</evidence>
<evidence type="ECO:0000256" key="2">
    <source>
        <dbReference type="ARBA" id="ARBA00004367"/>
    </source>
</evidence>
<evidence type="ECO:0000256" key="15">
    <source>
        <dbReference type="ARBA" id="ARBA00023284"/>
    </source>
</evidence>
<evidence type="ECO:0000256" key="7">
    <source>
        <dbReference type="ARBA" id="ARBA00022729"/>
    </source>
</evidence>
<keyword evidence="14" id="KW-0325">Glycoprotein</keyword>
<comment type="subcellular location">
    <subcellularLocation>
        <location evidence="2">Endoplasmic reticulum membrane</location>
        <topology evidence="2">Peripheral membrane protein</topology>
        <orientation evidence="2">Lumenal side</orientation>
    </subcellularLocation>
</comment>
<comment type="cofactor">
    <cofactor evidence="1">
        <name>FAD</name>
        <dbReference type="ChEBI" id="CHEBI:57692"/>
    </cofactor>
</comment>
<evidence type="ECO:0000256" key="10">
    <source>
        <dbReference type="ARBA" id="ARBA00022982"/>
    </source>
</evidence>
<dbReference type="GO" id="GO:0015035">
    <property type="term" value="F:protein-disulfide reductase activity"/>
    <property type="evidence" value="ECO:0007669"/>
    <property type="project" value="InterPro"/>
</dbReference>
<keyword evidence="10" id="KW-0249">Electron transport</keyword>
<dbReference type="InterPro" id="IPR007266">
    <property type="entry name" value="Ero1"/>
</dbReference>
<dbReference type="SUPFAM" id="SSF110019">
    <property type="entry name" value="ERO1-like"/>
    <property type="match status" value="1"/>
</dbReference>
<evidence type="ECO:0000256" key="11">
    <source>
        <dbReference type="ARBA" id="ARBA00023002"/>
    </source>
</evidence>
<dbReference type="EMBL" id="JAWWNJ010000077">
    <property type="protein sequence ID" value="KAK7005707.1"/>
    <property type="molecule type" value="Genomic_DNA"/>
</dbReference>
<evidence type="ECO:0000313" key="19">
    <source>
        <dbReference type="Proteomes" id="UP001362999"/>
    </source>
</evidence>
<keyword evidence="12" id="KW-0472">Membrane</keyword>
<comment type="subunit">
    <text evidence="4">May function both as a monomer and a homodimer.</text>
</comment>
<evidence type="ECO:0000313" key="18">
    <source>
        <dbReference type="EMBL" id="KAK7005707.1"/>
    </source>
</evidence>
<dbReference type="AlphaFoldDB" id="A0AAW0A9Q3"/>
<feature type="compositionally biased region" description="Low complexity" evidence="16">
    <location>
        <begin position="465"/>
        <end position="477"/>
    </location>
</feature>
<evidence type="ECO:0000256" key="14">
    <source>
        <dbReference type="ARBA" id="ARBA00023180"/>
    </source>
</evidence>
<evidence type="ECO:0000256" key="13">
    <source>
        <dbReference type="ARBA" id="ARBA00023157"/>
    </source>
</evidence>
<feature type="region of interest" description="Disordered" evidence="16">
    <location>
        <begin position="464"/>
        <end position="483"/>
    </location>
</feature>
<organism evidence="18 19">
    <name type="scientific">Favolaschia claudopus</name>
    <dbReference type="NCBI Taxonomy" id="2862362"/>
    <lineage>
        <taxon>Eukaryota</taxon>
        <taxon>Fungi</taxon>
        <taxon>Dikarya</taxon>
        <taxon>Basidiomycota</taxon>
        <taxon>Agaricomycotina</taxon>
        <taxon>Agaricomycetes</taxon>
        <taxon>Agaricomycetidae</taxon>
        <taxon>Agaricales</taxon>
        <taxon>Marasmiineae</taxon>
        <taxon>Mycenaceae</taxon>
        <taxon>Favolaschia</taxon>
    </lineage>
</organism>
<feature type="chain" id="PRO_5043765697" evidence="17">
    <location>
        <begin position="24"/>
        <end position="537"/>
    </location>
</feature>
<dbReference type="GO" id="GO:0016972">
    <property type="term" value="F:thiol oxidase activity"/>
    <property type="evidence" value="ECO:0007669"/>
    <property type="project" value="InterPro"/>
</dbReference>
<dbReference type="GO" id="GO:0071949">
    <property type="term" value="F:FAD binding"/>
    <property type="evidence" value="ECO:0007669"/>
    <property type="project" value="InterPro"/>
</dbReference>
<accession>A0AAW0A9Q3</accession>
<evidence type="ECO:0000256" key="8">
    <source>
        <dbReference type="ARBA" id="ARBA00022824"/>
    </source>
</evidence>
<keyword evidence="7 17" id="KW-0732">Signal</keyword>
<keyword evidence="19" id="KW-1185">Reference proteome</keyword>
<keyword evidence="6" id="KW-0285">Flavoprotein</keyword>
<sequence>MRPSPLCRAALILQLCWSPAALADSLFLTDNPLSSKNPVQNVLDHQPARNVDCKNSIPTGPIDTTTCDYETVESVNDKLFANLHELVQMPFFKYFQVDLYRECPFWSDDGSCSDPGCAITSVDESEIPEKWRAKALSRLGGSNIDDRHQLPGCYYRDSDFCFLDDNTEGDYYDLSLIPERYTGYAGPDTARIWRSIYEENCFGLSELNLLTGPNPAPVSLPDSMSEAFRLDGGDGGQCLEKRVYYKVISGLHASISTHICAEYLNQSTGEWGPNLQCFINRVASHPERLQYIYFNTVLLLRAVARIGPYLQSFDYCSTGTHEDDADTRAKLADVISIAQNAGRFDETVLFRGENANVLKEEFKIHFRNVTRIMDCVGCDKCRLWGKIQTTGVATALKILFELDEKALDPANHNLLQRSEVVALINTLHRFSESLEAVENFREMWKATSTDDGEREKMLVEADRVAAATSRPRPSPAAGTEPSDRRLDAVLARWLRVCKESAIGCVGLMVETWQRSLKAVASLFTPSGKERGPAGFEL</sequence>
<dbReference type="Proteomes" id="UP001362999">
    <property type="component" value="Unassembled WGS sequence"/>
</dbReference>
<dbReference type="Pfam" id="PF04137">
    <property type="entry name" value="ERO1"/>
    <property type="match status" value="1"/>
</dbReference>
<keyword evidence="9" id="KW-0274">FAD</keyword>
<evidence type="ECO:0000256" key="6">
    <source>
        <dbReference type="ARBA" id="ARBA00022630"/>
    </source>
</evidence>
<dbReference type="PANTHER" id="PTHR12613:SF0">
    <property type="entry name" value="ERO1-LIKE PROTEIN"/>
    <property type="match status" value="1"/>
</dbReference>
<feature type="signal peptide" evidence="17">
    <location>
        <begin position="1"/>
        <end position="23"/>
    </location>
</feature>
<comment type="similarity">
    <text evidence="3">Belongs to the EROs family.</text>
</comment>